<organism evidence="3">
    <name type="scientific">Nippostrongylus brasiliensis</name>
    <name type="common">Rat hookworm</name>
    <dbReference type="NCBI Taxonomy" id="27835"/>
    <lineage>
        <taxon>Eukaryota</taxon>
        <taxon>Metazoa</taxon>
        <taxon>Ecdysozoa</taxon>
        <taxon>Nematoda</taxon>
        <taxon>Chromadorea</taxon>
        <taxon>Rhabditida</taxon>
        <taxon>Rhabditina</taxon>
        <taxon>Rhabditomorpha</taxon>
        <taxon>Strongyloidea</taxon>
        <taxon>Heligmosomidae</taxon>
        <taxon>Nippostrongylus</taxon>
    </lineage>
</organism>
<keyword evidence="2" id="KW-1185">Reference proteome</keyword>
<dbReference type="EMBL" id="UYSL01011271">
    <property type="protein sequence ID" value="VDL68685.1"/>
    <property type="molecule type" value="Genomic_DNA"/>
</dbReference>
<reference evidence="3" key="1">
    <citation type="submission" date="2017-02" db="UniProtKB">
        <authorList>
            <consortium name="WormBaseParasite"/>
        </authorList>
    </citation>
    <scope>IDENTIFICATION</scope>
</reference>
<evidence type="ECO:0000313" key="3">
    <source>
        <dbReference type="WBParaSite" id="NBR_0000509501-mRNA-1"/>
    </source>
</evidence>
<sequence length="34" mass="4023">MGLPVMPLDLQQQRKQYRAPFKVRGTHNLIKNMI</sequence>
<dbReference type="Proteomes" id="UP000271162">
    <property type="component" value="Unassembled WGS sequence"/>
</dbReference>
<name>A0A0N4XRE3_NIPBR</name>
<protein>
    <submittedName>
        <fullName evidence="3">Transposase</fullName>
    </submittedName>
</protein>
<evidence type="ECO:0000313" key="1">
    <source>
        <dbReference type="EMBL" id="VDL68685.1"/>
    </source>
</evidence>
<dbReference type="AlphaFoldDB" id="A0A0N4XRE3"/>
<accession>A0A0N4XRE3</accession>
<reference evidence="1 2" key="2">
    <citation type="submission" date="2018-11" db="EMBL/GenBank/DDBJ databases">
        <authorList>
            <consortium name="Pathogen Informatics"/>
        </authorList>
    </citation>
    <scope>NUCLEOTIDE SEQUENCE [LARGE SCALE GENOMIC DNA]</scope>
</reference>
<gene>
    <name evidence="1" type="ORF">NBR_LOCUS5096</name>
</gene>
<evidence type="ECO:0000313" key="2">
    <source>
        <dbReference type="Proteomes" id="UP000271162"/>
    </source>
</evidence>
<proteinExistence type="predicted"/>
<dbReference type="WBParaSite" id="NBR_0000509501-mRNA-1">
    <property type="protein sequence ID" value="NBR_0000509501-mRNA-1"/>
    <property type="gene ID" value="NBR_0000509501"/>
</dbReference>